<organism evidence="1 2">
    <name type="scientific">Trinickia terrae</name>
    <dbReference type="NCBI Taxonomy" id="2571161"/>
    <lineage>
        <taxon>Bacteria</taxon>
        <taxon>Pseudomonadati</taxon>
        <taxon>Pseudomonadota</taxon>
        <taxon>Betaproteobacteria</taxon>
        <taxon>Burkholderiales</taxon>
        <taxon>Burkholderiaceae</taxon>
        <taxon>Trinickia</taxon>
    </lineage>
</organism>
<protein>
    <submittedName>
        <fullName evidence="1">Phage tail protein</fullName>
    </submittedName>
</protein>
<comment type="caution">
    <text evidence="1">The sequence shown here is derived from an EMBL/GenBank/DDBJ whole genome shotgun (WGS) entry which is preliminary data.</text>
</comment>
<dbReference type="NCBIfam" id="TIGR02241">
    <property type="entry name" value="conserved hypothetical phage tail region protein"/>
    <property type="match status" value="1"/>
</dbReference>
<reference evidence="1 2" key="1">
    <citation type="submission" date="2019-04" db="EMBL/GenBank/DDBJ databases">
        <title>Trinickia sp. 7GSK02, isolated from subtropical forest soil.</title>
        <authorList>
            <person name="Gao Z.-H."/>
            <person name="Qiu L.-H."/>
        </authorList>
    </citation>
    <scope>NUCLEOTIDE SEQUENCE [LARGE SCALE GENOMIC DNA]</scope>
    <source>
        <strain evidence="1 2">7GSK02</strain>
    </source>
</reference>
<dbReference type="PANTHER" id="PTHR38009:SF1">
    <property type="entry name" value="CONSERVED HYPOTHETICAL PHAGE TAIL PROTEIN"/>
    <property type="match status" value="1"/>
</dbReference>
<accession>A0A4U1I5U9</accession>
<gene>
    <name evidence="1" type="ORF">FAZ69_13315</name>
</gene>
<dbReference type="InterPro" id="IPR011747">
    <property type="entry name" value="CHP02241"/>
</dbReference>
<sequence>MSYYPPAGFHFKVQISGASSEDDAAFTEVSGLEMEIEVEEVKEGGENGFSHRLPGRVKYGNLVLKRGILVKGSQFAQWCQSALRTGPGGRLTCKDLDVFLLDQKGDPLLTWNCMRAWPVKWSVGAFDSTKNEVAVETLEFAYQQLRRR</sequence>
<dbReference type="Pfam" id="PF06841">
    <property type="entry name" value="Phage_T4_gp19"/>
    <property type="match status" value="1"/>
</dbReference>
<dbReference type="GO" id="GO:0005198">
    <property type="term" value="F:structural molecule activity"/>
    <property type="evidence" value="ECO:0007669"/>
    <property type="project" value="InterPro"/>
</dbReference>
<evidence type="ECO:0000313" key="1">
    <source>
        <dbReference type="EMBL" id="TKC88726.1"/>
    </source>
</evidence>
<dbReference type="PANTHER" id="PTHR38009">
    <property type="entry name" value="CONSERVED HYPOTHETICAL PHAGE TAIL PROTEIN"/>
    <property type="match status" value="1"/>
</dbReference>
<dbReference type="Proteomes" id="UP000305539">
    <property type="component" value="Unassembled WGS sequence"/>
</dbReference>
<evidence type="ECO:0000313" key="2">
    <source>
        <dbReference type="Proteomes" id="UP000305539"/>
    </source>
</evidence>
<dbReference type="EMBL" id="SWJE01000006">
    <property type="protein sequence ID" value="TKC88726.1"/>
    <property type="molecule type" value="Genomic_DNA"/>
</dbReference>
<dbReference type="OrthoDB" id="9799891at2"/>
<dbReference type="RefSeq" id="WP_136895161.1">
    <property type="nucleotide sequence ID" value="NZ_SWJE01000006.1"/>
</dbReference>
<proteinExistence type="predicted"/>
<name>A0A4U1I5U9_9BURK</name>
<keyword evidence="2" id="KW-1185">Reference proteome</keyword>
<dbReference type="AlphaFoldDB" id="A0A4U1I5U9"/>
<dbReference type="InterPro" id="IPR010667">
    <property type="entry name" value="Phage_T4_Gp19"/>
</dbReference>